<feature type="coiled-coil region" evidence="1">
    <location>
        <begin position="414"/>
        <end position="441"/>
    </location>
</feature>
<dbReference type="Proteomes" id="UP000694005">
    <property type="component" value="Chromosome A08"/>
</dbReference>
<feature type="compositionally biased region" description="Polar residues" evidence="2">
    <location>
        <begin position="225"/>
        <end position="235"/>
    </location>
</feature>
<protein>
    <submittedName>
        <fullName evidence="3">Uncharacterized protein</fullName>
    </submittedName>
</protein>
<evidence type="ECO:0000256" key="2">
    <source>
        <dbReference type="SAM" id="MobiDB-lite"/>
    </source>
</evidence>
<feature type="region of interest" description="Disordered" evidence="2">
    <location>
        <begin position="383"/>
        <end position="402"/>
    </location>
</feature>
<feature type="compositionally biased region" description="Basic and acidic residues" evidence="2">
    <location>
        <begin position="558"/>
        <end position="569"/>
    </location>
</feature>
<organism evidence="3 4">
    <name type="scientific">Brassica campestris</name>
    <name type="common">Field mustard</name>
    <dbReference type="NCBI Taxonomy" id="3711"/>
    <lineage>
        <taxon>Eukaryota</taxon>
        <taxon>Viridiplantae</taxon>
        <taxon>Streptophyta</taxon>
        <taxon>Embryophyta</taxon>
        <taxon>Tracheophyta</taxon>
        <taxon>Spermatophyta</taxon>
        <taxon>Magnoliopsida</taxon>
        <taxon>eudicotyledons</taxon>
        <taxon>Gunneridae</taxon>
        <taxon>Pentapetalae</taxon>
        <taxon>rosids</taxon>
        <taxon>malvids</taxon>
        <taxon>Brassicales</taxon>
        <taxon>Brassicaceae</taxon>
        <taxon>Brassiceae</taxon>
        <taxon>Brassica</taxon>
    </lineage>
</organism>
<feature type="compositionally biased region" description="Basic residues" evidence="2">
    <location>
        <begin position="592"/>
        <end position="604"/>
    </location>
</feature>
<feature type="compositionally biased region" description="Basic and acidic residues" evidence="2">
    <location>
        <begin position="236"/>
        <end position="245"/>
    </location>
</feature>
<dbReference type="InterPro" id="IPR038745">
    <property type="entry name" value="AT4G37440-like"/>
</dbReference>
<evidence type="ECO:0000313" key="3">
    <source>
        <dbReference type="EMBL" id="CAG7898852.1"/>
    </source>
</evidence>
<reference evidence="3 4" key="1">
    <citation type="submission" date="2021-07" db="EMBL/GenBank/DDBJ databases">
        <authorList>
            <consortium name="Genoscope - CEA"/>
            <person name="William W."/>
        </authorList>
    </citation>
    <scope>NUCLEOTIDE SEQUENCE [LARGE SCALE GENOMIC DNA]</scope>
</reference>
<accession>A0A8D9M4Z2</accession>
<sequence>MNVTIQERKIQHKPIFSTYLIHSKFINMTVLLFTKSQFSLSTCAWTDLHVHKSQEKDISEDKANNDVGVKWTPLVIFVRLKSKEVSLPLTSKHFNHRLWDLRRFSVAFPTAGIEFFLTASPFTPAGNIELLRSGFVLGMEMKESNGVSVKEEMEALPKDVEEKSMRCTSNFEDHSFDNVEDQSEDHRDGEIKEGEEEEVDVVEWSGVNDNNRVGVSEFDDGNGTDEYSSSFSGTVSDHESDDKTGFNDQEADSMMCTDTSMPFYARKKKLTDHWRKFIQPIMWRCKWVELKIRQLQNQAQIYDKEVKESSQAKQLELENLKSEEVGVKALPPLPCHTQKTQLKKRHKRKRVEEAPDAPSNHNLFSYHAYRKSYADTALNDNSRKLDKKSKSSKEDAVFSEETPPLEFREGDAFLEQILLKIEAAKLEVRNLKNRVDKVMTENPSRFSLDDTVVMLGSAADVVTASEQQNPEPVIKDEDENPVVSEAEEEPAKSASVSSHHDKVAEDDDGNTDILLSEMIASRKREGKAVVPDKKVEKTEQAAVEEEGPSRPVRKRTPRNLDIEVKEGPNPKKRRVSREKPKPNVTMSSRLKLPNRKRKGGKRRAGGGSSGLRRRS</sequence>
<dbReference type="Gramene" id="A08p25180.2_BraZ1">
    <property type="protein sequence ID" value="A08p25180.2_BraZ1.CDS"/>
    <property type="gene ID" value="A08g25180.2_BraZ1"/>
</dbReference>
<gene>
    <name evidence="3" type="ORF">BRAPAZ1V2_A08P25180.2</name>
</gene>
<feature type="compositionally biased region" description="Acidic residues" evidence="2">
    <location>
        <begin position="476"/>
        <end position="488"/>
    </location>
</feature>
<feature type="compositionally biased region" description="Basic and acidic residues" evidence="2">
    <location>
        <begin position="520"/>
        <end position="539"/>
    </location>
</feature>
<keyword evidence="1" id="KW-0175">Coiled coil</keyword>
<dbReference type="AlphaFoldDB" id="A0A8D9M4Z2"/>
<name>A0A8D9M4Z2_BRACM</name>
<evidence type="ECO:0000256" key="1">
    <source>
        <dbReference type="SAM" id="Coils"/>
    </source>
</evidence>
<feature type="compositionally biased region" description="Basic and acidic residues" evidence="2">
    <location>
        <begin position="383"/>
        <end position="396"/>
    </location>
</feature>
<evidence type="ECO:0000313" key="4">
    <source>
        <dbReference type="Proteomes" id="UP000694005"/>
    </source>
</evidence>
<feature type="region of interest" description="Disordered" evidence="2">
    <location>
        <begin position="331"/>
        <end position="362"/>
    </location>
</feature>
<dbReference type="PANTHER" id="PTHR34057:SF10">
    <property type="entry name" value="TRANSPOSASE, PTTA_EN_SPM, PLANT"/>
    <property type="match status" value="1"/>
</dbReference>
<feature type="region of interest" description="Disordered" evidence="2">
    <location>
        <begin position="173"/>
        <end position="199"/>
    </location>
</feature>
<dbReference type="PANTHER" id="PTHR34057">
    <property type="entry name" value="ELONGATION FACTOR"/>
    <property type="match status" value="1"/>
</dbReference>
<dbReference type="EMBL" id="LS974624">
    <property type="protein sequence ID" value="CAG7898852.1"/>
    <property type="molecule type" value="Genomic_DNA"/>
</dbReference>
<feature type="region of interest" description="Disordered" evidence="2">
    <location>
        <begin position="212"/>
        <end position="250"/>
    </location>
</feature>
<feature type="region of interest" description="Disordered" evidence="2">
    <location>
        <begin position="463"/>
        <end position="615"/>
    </location>
</feature>
<proteinExistence type="predicted"/>
<dbReference type="CDD" id="cd11650">
    <property type="entry name" value="AT4G37440_like"/>
    <property type="match status" value="1"/>
</dbReference>